<keyword evidence="2" id="KW-0408">Iron</keyword>
<sequence>MVKIIQNVEGCIGCGSCSAVCPKFWDMNYETGKAVLKNGKKNDQTGEFELDVSNEEDIKSIQESADVCPTQVIKIIK</sequence>
<dbReference type="Proteomes" id="UP000034190">
    <property type="component" value="Unassembled WGS sequence"/>
</dbReference>
<dbReference type="Pfam" id="PF13370">
    <property type="entry name" value="Fer4_13"/>
    <property type="match status" value="1"/>
</dbReference>
<evidence type="ECO:0000256" key="1">
    <source>
        <dbReference type="ARBA" id="ARBA00022723"/>
    </source>
</evidence>
<comment type="caution">
    <text evidence="5">The sequence shown here is derived from an EMBL/GenBank/DDBJ whole genome shotgun (WGS) entry which is preliminary data.</text>
</comment>
<evidence type="ECO:0000256" key="2">
    <source>
        <dbReference type="ARBA" id="ARBA00023004"/>
    </source>
</evidence>
<dbReference type="SUPFAM" id="SSF54862">
    <property type="entry name" value="4Fe-4S ferredoxins"/>
    <property type="match status" value="1"/>
</dbReference>
<proteinExistence type="predicted"/>
<accession>A0A0G0URS3</accession>
<dbReference type="Gene3D" id="3.30.70.20">
    <property type="match status" value="1"/>
</dbReference>
<evidence type="ECO:0000313" key="6">
    <source>
        <dbReference type="Proteomes" id="UP000034190"/>
    </source>
</evidence>
<reference evidence="5 6" key="1">
    <citation type="journal article" date="2015" name="Nature">
        <title>rRNA introns, odd ribosomes, and small enigmatic genomes across a large radiation of phyla.</title>
        <authorList>
            <person name="Brown C.T."/>
            <person name="Hug L.A."/>
            <person name="Thomas B.C."/>
            <person name="Sharon I."/>
            <person name="Castelle C.J."/>
            <person name="Singh A."/>
            <person name="Wilkins M.J."/>
            <person name="Williams K.H."/>
            <person name="Banfield J.F."/>
        </authorList>
    </citation>
    <scope>NUCLEOTIDE SEQUENCE [LARGE SCALE GENOMIC DNA]</scope>
</reference>
<dbReference type="GO" id="GO:0046872">
    <property type="term" value="F:metal ion binding"/>
    <property type="evidence" value="ECO:0007669"/>
    <property type="project" value="UniProtKB-KW"/>
</dbReference>
<evidence type="ECO:0000259" key="4">
    <source>
        <dbReference type="PROSITE" id="PS51379"/>
    </source>
</evidence>
<organism evidence="5 6">
    <name type="scientific">Candidatus Falkowbacteria bacterium GW2011_GWA2_41_14</name>
    <dbReference type="NCBI Taxonomy" id="1618635"/>
    <lineage>
        <taxon>Bacteria</taxon>
        <taxon>Candidatus Falkowiibacteriota</taxon>
    </lineage>
</organism>
<evidence type="ECO:0000256" key="3">
    <source>
        <dbReference type="ARBA" id="ARBA00023014"/>
    </source>
</evidence>
<dbReference type="AlphaFoldDB" id="A0A0G0URS3"/>
<dbReference type="InterPro" id="IPR017900">
    <property type="entry name" value="4Fe4S_Fe_S_CS"/>
</dbReference>
<gene>
    <name evidence="5" type="ORF">UU43_C0006G0020</name>
</gene>
<protein>
    <recommendedName>
        <fullName evidence="4">4Fe-4S ferredoxin-type domain-containing protein</fullName>
    </recommendedName>
</protein>
<name>A0A0G0URS3_9BACT</name>
<dbReference type="GO" id="GO:0051536">
    <property type="term" value="F:iron-sulfur cluster binding"/>
    <property type="evidence" value="ECO:0007669"/>
    <property type="project" value="UniProtKB-KW"/>
</dbReference>
<dbReference type="PROSITE" id="PS51379">
    <property type="entry name" value="4FE4S_FER_2"/>
    <property type="match status" value="1"/>
</dbReference>
<keyword evidence="1" id="KW-0479">Metal-binding</keyword>
<evidence type="ECO:0000313" key="5">
    <source>
        <dbReference type="EMBL" id="KKR91443.1"/>
    </source>
</evidence>
<dbReference type="InterPro" id="IPR017896">
    <property type="entry name" value="4Fe4S_Fe-S-bd"/>
</dbReference>
<feature type="domain" description="4Fe-4S ferredoxin-type" evidence="4">
    <location>
        <begin position="2"/>
        <end position="30"/>
    </location>
</feature>
<keyword evidence="3" id="KW-0411">Iron-sulfur</keyword>
<dbReference type="EMBL" id="LCAP01000006">
    <property type="protein sequence ID" value="KKR91443.1"/>
    <property type="molecule type" value="Genomic_DNA"/>
</dbReference>
<dbReference type="PROSITE" id="PS00198">
    <property type="entry name" value="4FE4S_FER_1"/>
    <property type="match status" value="1"/>
</dbReference>